<keyword evidence="11" id="KW-0411">Iron-sulfur</keyword>
<evidence type="ECO:0000256" key="3">
    <source>
        <dbReference type="ARBA" id="ARBA00007544"/>
    </source>
</evidence>
<evidence type="ECO:0000256" key="10">
    <source>
        <dbReference type="ARBA" id="ARBA00023004"/>
    </source>
</evidence>
<evidence type="ECO:0000313" key="14">
    <source>
        <dbReference type="EMBL" id="MYZ53513.1"/>
    </source>
</evidence>
<dbReference type="GO" id="GO:0008173">
    <property type="term" value="F:RNA methyltransferase activity"/>
    <property type="evidence" value="ECO:0007669"/>
    <property type="project" value="InterPro"/>
</dbReference>
<keyword evidence="5" id="KW-0963">Cytoplasm</keyword>
<evidence type="ECO:0000256" key="7">
    <source>
        <dbReference type="ARBA" id="ARBA00022679"/>
    </source>
</evidence>
<dbReference type="PROSITE" id="PS51918">
    <property type="entry name" value="RADICAL_SAM"/>
    <property type="match status" value="1"/>
</dbReference>
<dbReference type="SFLD" id="SFLDS00029">
    <property type="entry name" value="Radical_SAM"/>
    <property type="match status" value="1"/>
</dbReference>
<dbReference type="Pfam" id="PF04055">
    <property type="entry name" value="Radical_SAM"/>
    <property type="match status" value="1"/>
</dbReference>
<keyword evidence="7 14" id="KW-0808">Transferase</keyword>
<evidence type="ECO:0000256" key="1">
    <source>
        <dbReference type="ARBA" id="ARBA00001966"/>
    </source>
</evidence>
<evidence type="ECO:0000256" key="11">
    <source>
        <dbReference type="ARBA" id="ARBA00023014"/>
    </source>
</evidence>
<evidence type="ECO:0000256" key="4">
    <source>
        <dbReference type="ARBA" id="ARBA00022485"/>
    </source>
</evidence>
<dbReference type="GO" id="GO:0030488">
    <property type="term" value="P:tRNA methylation"/>
    <property type="evidence" value="ECO:0007669"/>
    <property type="project" value="TreeGrafter"/>
</dbReference>
<keyword evidence="6 14" id="KW-0489">Methyltransferase</keyword>
<dbReference type="Gene3D" id="3.20.20.70">
    <property type="entry name" value="Aldolase class I"/>
    <property type="match status" value="1"/>
</dbReference>
<dbReference type="GO" id="GO:0005737">
    <property type="term" value="C:cytoplasm"/>
    <property type="evidence" value="ECO:0007669"/>
    <property type="project" value="UniProtKB-SubCell"/>
</dbReference>
<dbReference type="EMBL" id="VYSB01000021">
    <property type="protein sequence ID" value="MYZ53513.1"/>
    <property type="molecule type" value="Genomic_DNA"/>
</dbReference>
<dbReference type="SFLD" id="SFLDF00275">
    <property type="entry name" value="adenosine_C2_methyltransferase"/>
    <property type="match status" value="1"/>
</dbReference>
<comment type="caution">
    <text evidence="14">The sequence shown here is derived from an EMBL/GenBank/DDBJ whole genome shotgun (WGS) entry which is preliminary data.</text>
</comment>
<accession>A0A7C9IZ15</accession>
<evidence type="ECO:0000256" key="8">
    <source>
        <dbReference type="ARBA" id="ARBA00022691"/>
    </source>
</evidence>
<sequence>MQIQDLRQRLSALAARPVHVDRILRAWLQARPLDQGRRQAEHFFPLPLREGLPALSADLDGLARVNSVHPGSDGSARLLVELSDGQTVESVLLPRGGVCVSTQVGCAVGCQFCMTGQSGLLRQISSAEIVAQVVLARRLRPVKKVVFMGMGEPSHNLDNVLEAIELLASHGAIGHKSLVFSTVGDPRAFERLPQGRVKPALAVSLHTTDAALRARLLPRAHRISPMELVERAEAYARATGYPIQYQWTLLEGINDSDEELERLVPLLQGKLAMMNFIPFNSVEGSGFNRPSEQRAWEMTQHLRRHGIIACLRDSAGQDVDGGCGQLRARALGQQPDQALPLAMPQRASAASSLTRASTQRAPSGVTSFFQNGAWVLR</sequence>
<dbReference type="NCBIfam" id="NF011034">
    <property type="entry name" value="PRK14464.1"/>
    <property type="match status" value="1"/>
</dbReference>
<evidence type="ECO:0000256" key="5">
    <source>
        <dbReference type="ARBA" id="ARBA00022490"/>
    </source>
</evidence>
<evidence type="ECO:0000256" key="2">
    <source>
        <dbReference type="ARBA" id="ARBA00004496"/>
    </source>
</evidence>
<keyword evidence="10" id="KW-0408">Iron</keyword>
<name>A0A7C9IZ15_9BURK</name>
<keyword evidence="12" id="KW-1015">Disulfide bond</keyword>
<dbReference type="GO" id="GO:0051539">
    <property type="term" value="F:4 iron, 4 sulfur cluster binding"/>
    <property type="evidence" value="ECO:0007669"/>
    <property type="project" value="UniProtKB-KW"/>
</dbReference>
<keyword evidence="8" id="KW-0949">S-adenosyl-L-methionine</keyword>
<dbReference type="GO" id="GO:0046872">
    <property type="term" value="F:metal ion binding"/>
    <property type="evidence" value="ECO:0007669"/>
    <property type="project" value="UniProtKB-KW"/>
</dbReference>
<feature type="domain" description="Radical SAM core" evidence="13">
    <location>
        <begin position="92"/>
        <end position="318"/>
    </location>
</feature>
<reference evidence="14 15" key="1">
    <citation type="submission" date="2019-09" db="EMBL/GenBank/DDBJ databases">
        <title>Identification of Malikia spinosa a prominent benzene-, toluene-, and ethylbenzene-degrading bacterium: enrichment, isolation and whole genome sequencing.</title>
        <authorList>
            <person name="Tancsics A."/>
            <person name="Revesz F."/>
            <person name="Kriszt B."/>
        </authorList>
    </citation>
    <scope>NUCLEOTIDE SEQUENCE [LARGE SCALE GENOMIC DNA]</scope>
    <source>
        <strain evidence="14 15">AB6</strain>
    </source>
</reference>
<evidence type="ECO:0000259" key="13">
    <source>
        <dbReference type="PROSITE" id="PS51918"/>
    </source>
</evidence>
<dbReference type="Proteomes" id="UP000481947">
    <property type="component" value="Unassembled WGS sequence"/>
</dbReference>
<protein>
    <submittedName>
        <fullName evidence="14">RNA methyltransferase</fullName>
    </submittedName>
</protein>
<dbReference type="SUPFAM" id="SSF102114">
    <property type="entry name" value="Radical SAM enzymes"/>
    <property type="match status" value="1"/>
</dbReference>
<gene>
    <name evidence="14" type="ORF">F5985_15590</name>
</gene>
<organism evidence="14 15">
    <name type="scientific">Malikia spinosa</name>
    <dbReference type="NCBI Taxonomy" id="86180"/>
    <lineage>
        <taxon>Bacteria</taxon>
        <taxon>Pseudomonadati</taxon>
        <taxon>Pseudomonadota</taxon>
        <taxon>Betaproteobacteria</taxon>
        <taxon>Burkholderiales</taxon>
        <taxon>Comamonadaceae</taxon>
        <taxon>Malikia</taxon>
    </lineage>
</organism>
<keyword evidence="9" id="KW-0479">Metal-binding</keyword>
<proteinExistence type="inferred from homology"/>
<dbReference type="InterPro" id="IPR004383">
    <property type="entry name" value="rRNA_lsu_MTrfase_RlmN/Cfr"/>
</dbReference>
<comment type="cofactor">
    <cofactor evidence="1">
        <name>[4Fe-4S] cluster</name>
        <dbReference type="ChEBI" id="CHEBI:49883"/>
    </cofactor>
</comment>
<dbReference type="InterPro" id="IPR007197">
    <property type="entry name" value="rSAM"/>
</dbReference>
<dbReference type="PIRSF" id="PIRSF006004">
    <property type="entry name" value="CHP00048"/>
    <property type="match status" value="1"/>
</dbReference>
<evidence type="ECO:0000256" key="6">
    <source>
        <dbReference type="ARBA" id="ARBA00022603"/>
    </source>
</evidence>
<dbReference type="AlphaFoldDB" id="A0A7C9IZ15"/>
<comment type="subcellular location">
    <subcellularLocation>
        <location evidence="2">Cytoplasm</location>
    </subcellularLocation>
</comment>
<dbReference type="InterPro" id="IPR058240">
    <property type="entry name" value="rSAM_sf"/>
</dbReference>
<evidence type="ECO:0000256" key="12">
    <source>
        <dbReference type="ARBA" id="ARBA00023157"/>
    </source>
</evidence>
<comment type="similarity">
    <text evidence="3">Belongs to the radical SAM superfamily. RlmN family.</text>
</comment>
<dbReference type="CDD" id="cd01335">
    <property type="entry name" value="Radical_SAM"/>
    <property type="match status" value="1"/>
</dbReference>
<evidence type="ECO:0000313" key="15">
    <source>
        <dbReference type="Proteomes" id="UP000481947"/>
    </source>
</evidence>
<dbReference type="SFLD" id="SFLDG01062">
    <property type="entry name" value="methyltransferase_(Class_A)"/>
    <property type="match status" value="1"/>
</dbReference>
<evidence type="ECO:0000256" key="9">
    <source>
        <dbReference type="ARBA" id="ARBA00022723"/>
    </source>
</evidence>
<dbReference type="InterPro" id="IPR013785">
    <property type="entry name" value="Aldolase_TIM"/>
</dbReference>
<dbReference type="GO" id="GO:0070475">
    <property type="term" value="P:rRNA base methylation"/>
    <property type="evidence" value="ECO:0007669"/>
    <property type="project" value="TreeGrafter"/>
</dbReference>
<dbReference type="PANTHER" id="PTHR30544">
    <property type="entry name" value="23S RRNA METHYLTRANSFERASE"/>
    <property type="match status" value="1"/>
</dbReference>
<dbReference type="InterPro" id="IPR040072">
    <property type="entry name" value="Methyltransferase_A"/>
</dbReference>
<keyword evidence="4" id="KW-0004">4Fe-4S</keyword>
<dbReference type="PANTHER" id="PTHR30544:SF5">
    <property type="entry name" value="RADICAL SAM CORE DOMAIN-CONTAINING PROTEIN"/>
    <property type="match status" value="1"/>
</dbReference>